<dbReference type="EMBL" id="JACOFZ010000013">
    <property type="protein sequence ID" value="MBC3883340.1"/>
    <property type="molecule type" value="Genomic_DNA"/>
</dbReference>
<protein>
    <submittedName>
        <fullName evidence="1">Uncharacterized protein</fullName>
    </submittedName>
</protein>
<evidence type="ECO:0000313" key="1">
    <source>
        <dbReference type="EMBL" id="MBC3883340.1"/>
    </source>
</evidence>
<gene>
    <name evidence="1" type="ORF">H8K36_18255</name>
</gene>
<sequence>MTRRTRHMLQEQFQHGKMPTEEDFSDLIESMLNMLDEGFDKTPEAGFKVAQLRDGKLMSFYKDINIGNPLWSMGLDKTNDNLNLLDGRNQALLTLSSSTGPDGIHRSAVGIRQNQPQHELDVAGCIASYARVGRQGELAIPADGNWYDITENMTGCQAWEVMAGVGAKDSEGRYALTHAFVMNVFNGNSSIDYHQAYFGNKCSRIELRWVSDDEDKPFEFKLQMRVGCSYGDDVWIKYHMTQLWLDTLMLESDQKPLRQPNPQYDAKGKVKK</sequence>
<keyword evidence="2" id="KW-1185">Reference proteome</keyword>
<dbReference type="RefSeq" id="WP_186917960.1">
    <property type="nucleotide sequence ID" value="NZ_JACOFZ010000013.1"/>
</dbReference>
<organism evidence="1 2">
    <name type="scientific">Undibacterium nitidum</name>
    <dbReference type="NCBI Taxonomy" id="2762298"/>
    <lineage>
        <taxon>Bacteria</taxon>
        <taxon>Pseudomonadati</taxon>
        <taxon>Pseudomonadota</taxon>
        <taxon>Betaproteobacteria</taxon>
        <taxon>Burkholderiales</taxon>
        <taxon>Oxalobacteraceae</taxon>
        <taxon>Undibacterium</taxon>
    </lineage>
</organism>
<comment type="caution">
    <text evidence="1">The sequence shown here is derived from an EMBL/GenBank/DDBJ whole genome shotgun (WGS) entry which is preliminary data.</text>
</comment>
<accession>A0A923HTZ8</accession>
<proteinExistence type="predicted"/>
<dbReference type="AlphaFoldDB" id="A0A923HTZ8"/>
<evidence type="ECO:0000313" key="2">
    <source>
        <dbReference type="Proteomes" id="UP000627446"/>
    </source>
</evidence>
<reference evidence="1" key="1">
    <citation type="submission" date="2020-08" db="EMBL/GenBank/DDBJ databases">
        <title>Novel species isolated from subtropical streams in China.</title>
        <authorList>
            <person name="Lu H."/>
        </authorList>
    </citation>
    <scope>NUCLEOTIDE SEQUENCE</scope>
    <source>
        <strain evidence="1">LX22W</strain>
    </source>
</reference>
<dbReference type="Proteomes" id="UP000627446">
    <property type="component" value="Unassembled WGS sequence"/>
</dbReference>
<name>A0A923HTZ8_9BURK</name>